<sequence length="318" mass="35900">MAGPSSSNIPREEEYPYPSHVCAPNFVTVKLSGRDVYKVWKTQMLRLLEGHDMLGFINRSPPPLENASVKGKEIAAGEDNVHKLWKRSDALVAGWILGSLSQQTLNDIIVNRDEDDDDFTTAKELWDRLRTIHGPVVQYQAAPTAELLRITRLLRWRGLRGGWKIKYLGGLHVLLTCADVEEVDDILAVKDLWMPWFSKLDIWRGQSFLYERVAWIKVRGVPRELWSRETFNAIGSSVGSLGQPSEACLEDGDMSGDYLSVIVSSPAPINEARTVVWQGKKFRCSVTKVCEDWRPDFILRQASGGMEKDAVSPEKEES</sequence>
<dbReference type="AlphaFoldDB" id="A0AAP0GWE4"/>
<organism evidence="1 2">
    <name type="scientific">Deinandra increscens subsp. villosa</name>
    <dbReference type="NCBI Taxonomy" id="3103831"/>
    <lineage>
        <taxon>Eukaryota</taxon>
        <taxon>Viridiplantae</taxon>
        <taxon>Streptophyta</taxon>
        <taxon>Embryophyta</taxon>
        <taxon>Tracheophyta</taxon>
        <taxon>Spermatophyta</taxon>
        <taxon>Magnoliopsida</taxon>
        <taxon>eudicotyledons</taxon>
        <taxon>Gunneridae</taxon>
        <taxon>Pentapetalae</taxon>
        <taxon>asterids</taxon>
        <taxon>campanulids</taxon>
        <taxon>Asterales</taxon>
        <taxon>Asteraceae</taxon>
        <taxon>Asteroideae</taxon>
        <taxon>Heliantheae alliance</taxon>
        <taxon>Madieae</taxon>
        <taxon>Madiinae</taxon>
        <taxon>Deinandra</taxon>
    </lineage>
</organism>
<proteinExistence type="predicted"/>
<evidence type="ECO:0000313" key="1">
    <source>
        <dbReference type="EMBL" id="KAK9064276.1"/>
    </source>
</evidence>
<gene>
    <name evidence="1" type="ORF">SSX86_015656</name>
</gene>
<dbReference type="PANTHER" id="PTHR47481:SF31">
    <property type="entry name" value="OS01G0873500 PROTEIN"/>
    <property type="match status" value="1"/>
</dbReference>
<evidence type="ECO:0000313" key="2">
    <source>
        <dbReference type="Proteomes" id="UP001408789"/>
    </source>
</evidence>
<comment type="caution">
    <text evidence="1">The sequence shown here is derived from an EMBL/GenBank/DDBJ whole genome shotgun (WGS) entry which is preliminary data.</text>
</comment>
<name>A0AAP0GWE4_9ASTR</name>
<dbReference type="PANTHER" id="PTHR47481">
    <property type="match status" value="1"/>
</dbReference>
<dbReference type="Proteomes" id="UP001408789">
    <property type="component" value="Unassembled WGS sequence"/>
</dbReference>
<keyword evidence="2" id="KW-1185">Reference proteome</keyword>
<reference evidence="1 2" key="1">
    <citation type="submission" date="2024-04" db="EMBL/GenBank/DDBJ databases">
        <title>The reference genome of an endangered Asteraceae, Deinandra increscens subsp. villosa, native to the Central Coast of California.</title>
        <authorList>
            <person name="Guilliams M."/>
            <person name="Hasenstab-Lehman K."/>
            <person name="Meyer R."/>
            <person name="Mcevoy S."/>
        </authorList>
    </citation>
    <scope>NUCLEOTIDE SEQUENCE [LARGE SCALE GENOMIC DNA]</scope>
    <source>
        <tissue evidence="1">Leaf</tissue>
    </source>
</reference>
<dbReference type="EMBL" id="JBCNJP010000017">
    <property type="protein sequence ID" value="KAK9064276.1"/>
    <property type="molecule type" value="Genomic_DNA"/>
</dbReference>
<protein>
    <recommendedName>
        <fullName evidence="3">DUF4283 domain-containing protein</fullName>
    </recommendedName>
</protein>
<accession>A0AAP0GWE4</accession>
<evidence type="ECO:0008006" key="3">
    <source>
        <dbReference type="Google" id="ProtNLM"/>
    </source>
</evidence>